<protein>
    <submittedName>
        <fullName evidence="2">PilZ domain-containing protein</fullName>
    </submittedName>
</protein>
<dbReference type="Proteomes" id="UP000680348">
    <property type="component" value="Unassembled WGS sequence"/>
</dbReference>
<reference evidence="2" key="1">
    <citation type="submission" date="2021-04" db="EMBL/GenBank/DDBJ databases">
        <title>Pseudaminobacter soli sp. nov., isolated from paddy soil contaminated by heavy metals.</title>
        <authorList>
            <person name="Zhang K."/>
        </authorList>
    </citation>
    <scope>NUCLEOTIDE SEQUENCE</scope>
    <source>
        <strain evidence="2">19-2017</strain>
    </source>
</reference>
<evidence type="ECO:0000259" key="1">
    <source>
        <dbReference type="Pfam" id="PF07238"/>
    </source>
</evidence>
<dbReference type="AlphaFoldDB" id="A0A942IBT2"/>
<dbReference type="InterPro" id="IPR009875">
    <property type="entry name" value="PilZ_domain"/>
</dbReference>
<dbReference type="SUPFAM" id="SSF141371">
    <property type="entry name" value="PilZ domain-like"/>
    <property type="match status" value="1"/>
</dbReference>
<comment type="caution">
    <text evidence="2">The sequence shown here is derived from an EMBL/GenBank/DDBJ whole genome shotgun (WGS) entry which is preliminary data.</text>
</comment>
<dbReference type="Pfam" id="PF07238">
    <property type="entry name" value="PilZ"/>
    <property type="match status" value="1"/>
</dbReference>
<sequence>MKDASDESTAREHRQRVLKGATIIIDLSKSEISCTIRNQHSNGAELRVPLGVEIPTEFTLYVPTDGVAYYSKVRWRRGERVGVQFTGSGPKPKHHYG</sequence>
<gene>
    <name evidence="2" type="ORF">KEU06_28955</name>
</gene>
<feature type="domain" description="PilZ" evidence="1">
    <location>
        <begin position="13"/>
        <end position="87"/>
    </location>
</feature>
<organism evidence="2 3">
    <name type="scientific">Pseudaminobacter soli</name>
    <name type="common">ex Zhang et al. 2022</name>
    <dbReference type="NCBI Taxonomy" id="2831468"/>
    <lineage>
        <taxon>Bacteria</taxon>
        <taxon>Pseudomonadati</taxon>
        <taxon>Pseudomonadota</taxon>
        <taxon>Alphaproteobacteria</taxon>
        <taxon>Hyphomicrobiales</taxon>
        <taxon>Phyllobacteriaceae</taxon>
        <taxon>Pseudaminobacter</taxon>
    </lineage>
</organism>
<keyword evidence="3" id="KW-1185">Reference proteome</keyword>
<proteinExistence type="predicted"/>
<dbReference type="GO" id="GO:0035438">
    <property type="term" value="F:cyclic-di-GMP binding"/>
    <property type="evidence" value="ECO:0007669"/>
    <property type="project" value="InterPro"/>
</dbReference>
<accession>A0A942IBT2</accession>
<dbReference type="EMBL" id="JAGWCR010000036">
    <property type="protein sequence ID" value="MBS3652610.1"/>
    <property type="molecule type" value="Genomic_DNA"/>
</dbReference>
<name>A0A942IBT2_9HYPH</name>
<evidence type="ECO:0000313" key="2">
    <source>
        <dbReference type="EMBL" id="MBS3652610.1"/>
    </source>
</evidence>
<evidence type="ECO:0000313" key="3">
    <source>
        <dbReference type="Proteomes" id="UP000680348"/>
    </source>
</evidence>